<dbReference type="EMBL" id="DVMY01000037">
    <property type="protein sequence ID" value="HIU37048.1"/>
    <property type="molecule type" value="Genomic_DNA"/>
</dbReference>
<reference evidence="5" key="1">
    <citation type="submission" date="2020-10" db="EMBL/GenBank/DDBJ databases">
        <authorList>
            <person name="Gilroy R."/>
        </authorList>
    </citation>
    <scope>NUCLEOTIDE SEQUENCE</scope>
    <source>
        <strain evidence="5">7463</strain>
    </source>
</reference>
<reference evidence="5" key="2">
    <citation type="journal article" date="2021" name="PeerJ">
        <title>Extensive microbial diversity within the chicken gut microbiome revealed by metagenomics and culture.</title>
        <authorList>
            <person name="Gilroy R."/>
            <person name="Ravi A."/>
            <person name="Getino M."/>
            <person name="Pursley I."/>
            <person name="Horton D.L."/>
            <person name="Alikhan N.F."/>
            <person name="Baker D."/>
            <person name="Gharbi K."/>
            <person name="Hall N."/>
            <person name="Watson M."/>
            <person name="Adriaenssens E.M."/>
            <person name="Foster-Nyarko E."/>
            <person name="Jarju S."/>
            <person name="Secka A."/>
            <person name="Antonio M."/>
            <person name="Oren A."/>
            <person name="Chaudhuri R.R."/>
            <person name="La Ragione R."/>
            <person name="Hildebrand F."/>
            <person name="Pallen M.J."/>
        </authorList>
    </citation>
    <scope>NUCLEOTIDE SEQUENCE</scope>
    <source>
        <strain evidence="5">7463</strain>
    </source>
</reference>
<feature type="domain" description="N-acetyltransferase" evidence="4">
    <location>
        <begin position="2"/>
        <end position="157"/>
    </location>
</feature>
<evidence type="ECO:0000313" key="6">
    <source>
        <dbReference type="Proteomes" id="UP000824083"/>
    </source>
</evidence>
<dbReference type="SUPFAM" id="SSF55729">
    <property type="entry name" value="Acyl-CoA N-acyltransferases (Nat)"/>
    <property type="match status" value="1"/>
</dbReference>
<dbReference type="CDD" id="cd04301">
    <property type="entry name" value="NAT_SF"/>
    <property type="match status" value="1"/>
</dbReference>
<accession>A0A9D1LDX3</accession>
<dbReference type="PANTHER" id="PTHR10545">
    <property type="entry name" value="DIAMINE N-ACETYLTRANSFERASE"/>
    <property type="match status" value="1"/>
</dbReference>
<dbReference type="AlphaFoldDB" id="A0A9D1LDX3"/>
<evidence type="ECO:0000256" key="3">
    <source>
        <dbReference type="ARBA" id="ARBA00023315"/>
    </source>
</evidence>
<proteinExistence type="inferred from homology"/>
<keyword evidence="3" id="KW-0012">Acyltransferase</keyword>
<dbReference type="PROSITE" id="PS51186">
    <property type="entry name" value="GNAT"/>
    <property type="match status" value="1"/>
</dbReference>
<comment type="similarity">
    <text evidence="1">Belongs to the acetyltransferase family.</text>
</comment>
<evidence type="ECO:0000256" key="1">
    <source>
        <dbReference type="ARBA" id="ARBA00008694"/>
    </source>
</evidence>
<comment type="caution">
    <text evidence="5">The sequence shown here is derived from an EMBL/GenBank/DDBJ whole genome shotgun (WGS) entry which is preliminary data.</text>
</comment>
<sequence length="159" mass="18202">MFEIRPAEEKDCPLVLEFIKKLADYEKLLDQVSATVEDVRWELFGPNATAHAVIAYEDEKPVGFALYFHNFSTFLTRKGLYLEDIFIDPAYRGKGYGKALMRHLASIAVEENCGRFEWVVLEWNTPAIGFYEKVGATVLPDWRLCRLTGEALERFAKGS</sequence>
<dbReference type="Proteomes" id="UP000824083">
    <property type="component" value="Unassembled WGS sequence"/>
</dbReference>
<dbReference type="InterPro" id="IPR016181">
    <property type="entry name" value="Acyl_CoA_acyltransferase"/>
</dbReference>
<protein>
    <submittedName>
        <fullName evidence="5">GNAT family N-acetyltransferase</fullName>
    </submittedName>
</protein>
<organism evidence="5 6">
    <name type="scientific">Candidatus Aphodousia faecigallinarum</name>
    <dbReference type="NCBI Taxonomy" id="2840677"/>
    <lineage>
        <taxon>Bacteria</taxon>
        <taxon>Pseudomonadati</taxon>
        <taxon>Pseudomonadota</taxon>
        <taxon>Betaproteobacteria</taxon>
        <taxon>Burkholderiales</taxon>
        <taxon>Sutterellaceae</taxon>
        <taxon>Sutterellaceae incertae sedis</taxon>
        <taxon>Candidatus Aphodousia</taxon>
    </lineage>
</organism>
<evidence type="ECO:0000313" key="5">
    <source>
        <dbReference type="EMBL" id="HIU37048.1"/>
    </source>
</evidence>
<evidence type="ECO:0000256" key="2">
    <source>
        <dbReference type="ARBA" id="ARBA00022679"/>
    </source>
</evidence>
<dbReference type="Pfam" id="PF00583">
    <property type="entry name" value="Acetyltransf_1"/>
    <property type="match status" value="1"/>
</dbReference>
<gene>
    <name evidence="5" type="ORF">IAC56_02080</name>
</gene>
<dbReference type="InterPro" id="IPR000182">
    <property type="entry name" value="GNAT_dom"/>
</dbReference>
<dbReference type="PANTHER" id="PTHR10545:SF29">
    <property type="entry name" value="GH14572P-RELATED"/>
    <property type="match status" value="1"/>
</dbReference>
<dbReference type="InterPro" id="IPR051016">
    <property type="entry name" value="Diverse_Substrate_AcTransf"/>
</dbReference>
<keyword evidence="2" id="KW-0808">Transferase</keyword>
<evidence type="ECO:0000259" key="4">
    <source>
        <dbReference type="PROSITE" id="PS51186"/>
    </source>
</evidence>
<dbReference type="Gene3D" id="3.40.630.30">
    <property type="match status" value="1"/>
</dbReference>
<name>A0A9D1LDX3_9BURK</name>
<dbReference type="GO" id="GO:0008080">
    <property type="term" value="F:N-acetyltransferase activity"/>
    <property type="evidence" value="ECO:0007669"/>
    <property type="project" value="TreeGrafter"/>
</dbReference>
<dbReference type="FunFam" id="3.40.630.30:FF:000064">
    <property type="entry name" value="GNAT family acetyltransferase"/>
    <property type="match status" value="1"/>
</dbReference>